<gene>
    <name evidence="2" type="ORF">DSTB1V02_LOCUS6981</name>
</gene>
<evidence type="ECO:0000313" key="3">
    <source>
        <dbReference type="Proteomes" id="UP000677054"/>
    </source>
</evidence>
<name>A0A7R8XAT4_9CRUS</name>
<proteinExistence type="inferred from homology"/>
<reference evidence="2" key="1">
    <citation type="submission" date="2020-11" db="EMBL/GenBank/DDBJ databases">
        <authorList>
            <person name="Tran Van P."/>
        </authorList>
    </citation>
    <scope>NUCLEOTIDE SEQUENCE</scope>
</reference>
<dbReference type="InterPro" id="IPR036770">
    <property type="entry name" value="Ankyrin_rpt-contain_sf"/>
</dbReference>
<dbReference type="Gene3D" id="3.10.260.40">
    <property type="entry name" value="BCL-6 corepressor, PCGF1 binding domain"/>
    <property type="match status" value="2"/>
</dbReference>
<sequence length="314" mass="35295">MLFAGRNRKCRPGRSRVSPFLTLTPEAIQAEIKSWVINKGLDETPLHRAARLGYYDIGLYCLETKLLSYGADPLLGTYSGLTPVALARESRIMQSLLQDHLADVQGKPAPPWQFPSTLGSESETGFDVFYAADLPPDSPDQDDLSSMFFETSEVPMINTYQILEDACPDPFVLLSDLSSRLGQVKSLLARHPDWETREVPHGEFLRRTWCIQLGMRTPVVTGVVTVYTYQILEDACPDPFVLLSDLSSRLGQDPKSLLARHPDWETREVPHGEFLRRTWWIQLGMRTPVVTGVVTVVRYGDSLRKLLGVYVVSV</sequence>
<dbReference type="AlphaFoldDB" id="A0A7R8XAT4"/>
<dbReference type="GO" id="GO:0005634">
    <property type="term" value="C:nucleus"/>
    <property type="evidence" value="ECO:0007669"/>
    <property type="project" value="TreeGrafter"/>
</dbReference>
<organism evidence="2">
    <name type="scientific">Darwinula stevensoni</name>
    <dbReference type="NCBI Taxonomy" id="69355"/>
    <lineage>
        <taxon>Eukaryota</taxon>
        <taxon>Metazoa</taxon>
        <taxon>Ecdysozoa</taxon>
        <taxon>Arthropoda</taxon>
        <taxon>Crustacea</taxon>
        <taxon>Oligostraca</taxon>
        <taxon>Ostracoda</taxon>
        <taxon>Podocopa</taxon>
        <taxon>Podocopida</taxon>
        <taxon>Darwinulocopina</taxon>
        <taxon>Darwinuloidea</taxon>
        <taxon>Darwinulidae</taxon>
        <taxon>Darwinula</taxon>
    </lineage>
</organism>
<comment type="similarity">
    <text evidence="1">Belongs to the BCOR family.</text>
</comment>
<dbReference type="GO" id="GO:0000122">
    <property type="term" value="P:negative regulation of transcription by RNA polymerase II"/>
    <property type="evidence" value="ECO:0007669"/>
    <property type="project" value="TreeGrafter"/>
</dbReference>
<dbReference type="SUPFAM" id="SSF48403">
    <property type="entry name" value="Ankyrin repeat"/>
    <property type="match status" value="1"/>
</dbReference>
<evidence type="ECO:0000256" key="1">
    <source>
        <dbReference type="ARBA" id="ARBA00034703"/>
    </source>
</evidence>
<dbReference type="OrthoDB" id="3666223at2759"/>
<accession>A0A7R8XAT4</accession>
<evidence type="ECO:0000313" key="2">
    <source>
        <dbReference type="EMBL" id="CAD7247147.1"/>
    </source>
</evidence>
<dbReference type="Proteomes" id="UP000677054">
    <property type="component" value="Unassembled WGS sequence"/>
</dbReference>
<dbReference type="GO" id="GO:0003714">
    <property type="term" value="F:transcription corepressor activity"/>
    <property type="evidence" value="ECO:0007669"/>
    <property type="project" value="TreeGrafter"/>
</dbReference>
<dbReference type="InterPro" id="IPR038227">
    <property type="entry name" value="PUFD_som_sf"/>
</dbReference>
<dbReference type="PANTHER" id="PTHR24117">
    <property type="entry name" value="AGAP007537-PB"/>
    <property type="match status" value="1"/>
</dbReference>
<dbReference type="PANTHER" id="PTHR24117:SF9">
    <property type="entry name" value="BCL-6 COREPRESSOR PCGF1 BINDING DOMAIN-CONTAINING PROTEIN"/>
    <property type="match status" value="1"/>
</dbReference>
<protein>
    <submittedName>
        <fullName evidence="2">Uncharacterized protein</fullName>
    </submittedName>
</protein>
<dbReference type="EMBL" id="CAJPEV010001354">
    <property type="protein sequence ID" value="CAG0892209.1"/>
    <property type="molecule type" value="Genomic_DNA"/>
</dbReference>
<dbReference type="InterPro" id="IPR047144">
    <property type="entry name" value="BCOR-like"/>
</dbReference>
<dbReference type="EMBL" id="LR900871">
    <property type="protein sequence ID" value="CAD7247147.1"/>
    <property type="molecule type" value="Genomic_DNA"/>
</dbReference>
<dbReference type="Gene3D" id="1.25.40.20">
    <property type="entry name" value="Ankyrin repeat-containing domain"/>
    <property type="match status" value="1"/>
</dbReference>
<keyword evidence="3" id="KW-1185">Reference proteome</keyword>